<feature type="compositionally biased region" description="Basic and acidic residues" evidence="1">
    <location>
        <begin position="3799"/>
        <end position="3809"/>
    </location>
</feature>
<feature type="region of interest" description="Disordered" evidence="1">
    <location>
        <begin position="2630"/>
        <end position="2671"/>
    </location>
</feature>
<gene>
    <name evidence="2" type="ORF">Athai_07810</name>
</gene>
<evidence type="ECO:0000313" key="3">
    <source>
        <dbReference type="Proteomes" id="UP000611640"/>
    </source>
</evidence>
<feature type="compositionally biased region" description="Low complexity" evidence="1">
    <location>
        <begin position="1579"/>
        <end position="1592"/>
    </location>
</feature>
<feature type="compositionally biased region" description="Basic and acidic residues" evidence="1">
    <location>
        <begin position="344"/>
        <end position="354"/>
    </location>
</feature>
<feature type="region of interest" description="Disordered" evidence="1">
    <location>
        <begin position="333"/>
        <end position="354"/>
    </location>
</feature>
<feature type="compositionally biased region" description="Basic and acidic residues" evidence="1">
    <location>
        <begin position="1703"/>
        <end position="1758"/>
    </location>
</feature>
<feature type="compositionally biased region" description="Basic and acidic residues" evidence="1">
    <location>
        <begin position="4702"/>
        <end position="4720"/>
    </location>
</feature>
<feature type="compositionally biased region" description="Basic and acidic residues" evidence="1">
    <location>
        <begin position="3819"/>
        <end position="3833"/>
    </location>
</feature>
<feature type="compositionally biased region" description="Basic and acidic residues" evidence="1">
    <location>
        <begin position="3734"/>
        <end position="3744"/>
    </location>
</feature>
<dbReference type="EMBL" id="AP023355">
    <property type="protein sequence ID" value="BCJ33278.1"/>
    <property type="molecule type" value="Genomic_DNA"/>
</dbReference>
<feature type="compositionally biased region" description="Basic and acidic residues" evidence="1">
    <location>
        <begin position="1658"/>
        <end position="1680"/>
    </location>
</feature>
<sequence>MLQLMGGSRASSALDHLLGRVGIGDPASSRSDRASVRLDQLLGKLGLGRAATWIRQAERSAFEQVVAERYLSGQHGDEARYIARARGWDGTEIRTRIERGPLPPGRIAEVRAHPENGEPGVIVVSDRIHVESRQELDLIVLREVGDALVDMHTRAVEGPNGPRADHRRLSQWWHHRVRTSGDTLSEHRKPDWYMPRLTQRDRQQINYLDRVLDLHRNAVQDLARLGDADPAAPDPAADAERRRLGHVRDLTDREAARLARELGVHQSDRALSMVARRLTSPHAAETVRQHAERLAAEDAAHRQRPALATGETRSAPGEVPVLRRLIDADIPAAPRPAAAPDATAAEHRRTPAVPDARELARAVSAADRALELLAAPAEHAGQPGDAVARADWATDPDTGLRSDRLLTVTTRQGRTEQVDIGDVLADVAPRITDASADAELVARLGQRVDAALDLHHEPVIGALDALADLHAQTPDATHAAIESRFDQLLHETGVHGDDMARRLLRAELRPPARALLDRVYRDTPVEEVTEPVPDAAGALPPVPAEVRAVLPDVLAALEGPAGRHPLARAYLSAAGDRVIGLSHDGRRAEVAIPHVAADPAVTGPHHERVPALVTEALARRFATELRLSRGDFAELSGNPELATRSVRFEALARLHEQSYGTQRDAVQRRIASLLTELGLRADLHDAEQLRVEFGRPLGGYERALLDEFGAAPREVELGVPPAEHLRFVDAVDAVVAHLGADGTGLVRRAELVDGATVRVWPMDGRPIEIRLPEPHETAPAVAAEQLTDVDVRAARERYEELALTTVGEAIGRALAEQAPGRLESWPPEQRALLPEVGGQHGRAAAHARLTERAAEARRAGDAAEAARLDASRHALADEMRQRAADTGLAERTGAEAQPARARAMLPGELRRIVDEVRHEDLRDGLDGQFDESVRDDVATAVQALTGAEPGHPVRSAGLDNGRLRLRTGDGRDVDVDPRGVLDELATHGRSPDRTVAAVERLAAAVDDAVRPAGADEAAHRRATTLSALAEVAGRAELPAEVRDAARQRFAELAAEGGFDRGELPAAARRLLADGTDRGATVEEISLAAEGLTANEAAFFDTVRELLPDLVGPDRQELAAGLRLNADGSLEVTRHNGRTLRVELFDRANRELPADGAGRRVAVTRALAEAVAQARLRPPRLVSRLIHPERRHDDILWNEPSKGWLPRTVQRLKFTSPHDAVRLAELRALGRLHQTADAATRDRIEDAVRSRALTEGTDGAEPRREWVADRVSDETWRLLAEVNDGHDLPAQYEVVRILGEGIDGLRIEPRTERDPSLPHLAEVRGPHDLLPQRGVNSLFSVRPEQHGMSRLLASIDPGIEVRVEIGHVESDALFHSELVRFDGADRDVPDALVDARQVSPGYFKLTVREDWPGGVSAEHIRRELNRQLADMLATERTPSRLPSVRKILATEIAGPLAKVSVMAGALLSGYLPLSQGTGSFTAGLLGLFVSGPVLVHYLRHTIDNVQTMLREQRTSWNDPDPRTNLQRDLAALRDAADPRLAARGMRAELPGASGASRPELAGAHPDGGRRPGEGEGSPGPEGAAGPDGAAPERQGAAGRPDGAVRPEGATSPEGGPGHGAEVARRPGGELITPEEREQLVQAGRSAAVAVLDGHRVEHVRAHTDKDGTLILRRDPVRHTEPRPATGWEDANADGTHQPAVRQEGGQRPEGDGGNRTEGATRPDGGVRPEGENRPDGPAHPDPAHPDPAHPDGAAHPDGWRHRLASRMSPRVRVRFEPAGPGDPATRRVGTNEHIVYVPREVPAGRTMEDVMRERLGEVMSSERQLVQKFQNLRTKLTVNSLWASVTGGALAALLIKANAPQLGFSLLAAEFAGRWVGTTVKHWSERMFEAADMSSGAREGELSRSVLPEETTNGATELREYIEKLAWKAGLDEDAIRVHTGAASEASLRGRPGEDVVREASNAFGDHVDDLPKGVRLTGPQVHPEHPNIVRYTLSTTRFGHRVPGLRGFRPERHIDVYIVPEDYPGTAAARILSMSDDSMVVGASQQATHSEIENSFREARDIAARALAHNNPRELRNYISRNLVGRATGAGTKWVASALEGFTQNSAIAVRVAAADSFPGVLAEYHANLHRHWNDFSRGPGASPVTDAEQLKKLNTPIGLSMSRQWAMNRLMSKHDAARELLRPLLDHPEVGDEARRLWTELETPDPIDTVHDVYRSLLDRNATLPDDPATTIHDRLGIRLIKQTGPHMFRIEARPDAVSVLPRQEFTMETVPTRFDHDPAAGDPADRPAVDLRVSDGKLVAFVDVTRDPAEITEAIWSGVATHLATIYGMSPHVAGTTDYLRQQLINSLPTVVGQGVGALYNGLHPVEVTKHLAGGATAKVMQAPGFDAKSVSSYSLWVVGGPVQGVADAYGGHYHDFGAELKKGRAKAYVSWLTGEASRDLVGNMAQSTTSLYEWDGRIDRVVSGVLGLRDSLGLGAGDWAVPGRPTEPIRLTWSGAGEPHRLEPASTAAPEVGHGSATDPDVPRDPNLPELPEPTLPASFAPTGIGALDRGVALLTGGGIGGDQVGGIPGAIEHVTGGRYEPVPHPAQSDVFGDAVRRLGHGATAIVATEHADGVTRHWVVGNHDGTMQAVRVRPPESPDLEPGPEASPRSSRLGEIRHGAEIGPDGRLVRDPLRSLLAEHEAEHGPATEVRAVFIDPAGDAWHRTDPLPNAGTRPGQAEPATTGQPGADPHRAGPQSADPHGAGPQSADPHGAGPQSADPHGAGPQSAEPHGAEPHGAEPAGALHLGDESGIPLGTRRADGDGQWADLRALTGRPRTGPLGSAYGDIREQDGFLLLNRDRVDGHGVVHREDPVQVLAVFADLPGDLRATTVPSAMRHLGEPVDVIVLSNRLDRLGIGEAFHQQAGALLAARDASPLDRFGRRFGTRPDVLTVGSDGHGRLSDTDAGNLQRRWFLAERAGAADDPLAREAASRLRDLDATLGLHPEDADSPARWRAVERHLRARPQRATPDELDPTGPRRPGGGADGRINDPELPGTALMRDPAGPELTDADVRASDDQLHRGDLGGLIDAFGRDEHGAWFEPTAGDPTQPRLERQYFDYRIGRVEGENLAELHPRSGTADDPHIVTIDPHTPARVLGSIRIHEFSHAVDELRAQARAEAQGVGRDELAAARHRDHAVDQECLVARSREWNHVSRRWAEARDAEERGDWERTLRGMADALRRGGIEPPEFPWRGGRFFAADVRPEPLRHRTDILVSADPARTADGLPLDTGRMVAAAAGYQPDLHGARSPFGAVDARDGVAVFVPRDGDAKPIRLRPIAARLPEGVDAILARDPAPGADGDTFHVFVAEGVHELVAGTALHRFAADLADVGVGTRDRIRETFRMPERRTLTADAVQVTDPRRLRLGAADHRDVVQPLRYLAGQVGRGGEAAGAARTELRAVLERAGLMEWQPGGDAKWERVGEHLTGDALDAVRTERGLDAAPPADRLRGTIYTRVGEFDAEHVVVTPRAEHVYELAFDKEFQHGEGPRHPWVVEFGADERARVQLEGGQPRPLEPGDRVAEGVVVKHADGVLLIARADRTYRVLFDPAAADHDAVLSAVDGMLRETRTLERDHPGGYVSWRTNTKRAVFGAAVKLGLFEGVMAGAGNPLNGYSASMIEGATANTGAYGVRQHTRLVRQVEAKRAGEAWDIERRAYVRVDELTTRTAEIQARARALTEATAGNRWAELDRQAAEKAAEKPAGDPGAEPARQEARPAEGESEEPAESEPRKPAEGESKPAEGEPAESGSGTSGGISAERRSEVRKAVTEAVDALAGNHREAQRTDLTEEQRATLADKPTYDGFDRLDLRARDVKVGGIRYGEFRYRLEGPLADERPSWGERWRGALRLAPSMLHADVHVRVAELTGSDRTVEVQPISGRAGHYRMTVAPKFHELDAQQRQEKLGEAFAAIADAERGSRVRELNGLGDWLRGLVRQPLRQGQRVGTTGAVEDAIISSSGASGARRTSMVEHAQFREAASLERFLYSWTDSAYQVLMNRSSEKAALRASQEHFEDNYEFENKLDKNVQKSSAAEVDRAFSALADAAHEQRRRLAEELGDANLDTERVGFDEFVGANPDGSLDRGFRGLEETLRSREAFGEKAVERTTFKVPVREEKPDDATRPGEEARPDDETRPDAETRPSEENTAAPEARPEAEPRPDNEPRADTGDRSDAAARAGSESRSGDEGRPEAEGGTDGSRAESDRAADGAESTGAKTQEVTGFRIKTERGSVRIHVVAGKDGETEPRWARVGHGKVRITLPTHVDADGHRTIDPEEAGRLIVRVTEKAINWQQTGRPRLWVRFTQRMSGYGAYTVVGGAVAMLTGHIDSAWLSLAGLAVQAPVAVGDWLVARVRQAQRVEHQYGGDDPSHVTAELLREHQIQARSELERFTETVLDSYRSIAQHENAEDVDRERLTAVQTRLGELLGDEHAPLGRRLVSDITDRGLPGAARAERLGGSTFRVKFPEDDDPLRRGPVSRFDALHARITVVPAATLDGATARGARYFYDETHLHVQVSDDPSVPYETKLRAAQDVLREFAYDLRHRPDPAPFREHLKDAVLPSAVGVTAQVITAASHGVLSSRLLHGTLGQVAMWPVRAYGADFATREAITDAIAFGQLGGRLVGRPSAEHIFASARVADSFLDHYERLSEMPAEIERRWSELEARSGRVGDARDRIPLDRSGDGTGGPETGSGDAPARHRPRLTFRSSRHGDGWFDAYRAATRPATAFESGLPDPSRVATPELPGTALVKHPDNPRLTDTALAREETRPSATDLAELVRDDGAATGWDGRRAWFEPTNSRLPRQHVEYRTGAIEGRDLAETELRAGTADDPHLVTIDERTPLDVVASVRIHELARTVDQLNAQLRGEPQGVARDTLPGTHQGADAVAGEHLVARQREWPHLARKWAEATDAGARERWATTLRGLAAALRRGGIEPPEFPWGTDGAPHGGGLRFHGADGTYELRFGVDRGAADPGQLTTWPGYPADVSDRVGQLTELAAASHATTHDPASTAGELRGLQQAVRGRWDELSAADRRAVIDLAPQLVGNLDGIPIADRFAANEVAIDRLHRQAWQARDELRRQLWPDGYRRPEQLLGHPRYRAIDRLVRTLDEFREPEQRLVRDANGVTRVVAQRPRFAAFEGTVDGIDRAVRIRGDLSTAASVGVLVGSMHGRPETDRWAENLFDAADRPDLAIVTSSAGHGGERFGAPTPETVAGLRSLLLTMGREAGGAETTLFVPAGERGALRHLDGAGADAVVLLGGAGRGDHPLIRGALEEGTPALRQAVHALGGPEGAGRSRSSRPPAPSAARGTRRRLRRPPNGSG</sequence>
<feature type="compositionally biased region" description="Basic and acidic residues" evidence="1">
    <location>
        <begin position="285"/>
        <end position="301"/>
    </location>
</feature>
<feature type="compositionally biased region" description="Basic and acidic residues" evidence="1">
    <location>
        <begin position="4146"/>
        <end position="4183"/>
    </location>
</feature>
<feature type="compositionally biased region" description="Basic and acidic residues" evidence="1">
    <location>
        <begin position="4222"/>
        <end position="4231"/>
    </location>
</feature>
<feature type="region of interest" description="Disordered" evidence="1">
    <location>
        <begin position="4146"/>
        <end position="4265"/>
    </location>
</feature>
<feature type="compositionally biased region" description="Basic and acidic residues" evidence="1">
    <location>
        <begin position="3769"/>
        <end position="3783"/>
    </location>
</feature>
<dbReference type="RefSeq" id="WP_203960197.1">
    <property type="nucleotide sequence ID" value="NZ_AP023355.1"/>
</dbReference>
<feature type="region of interest" description="Disordered" evidence="1">
    <location>
        <begin position="2704"/>
        <end position="2805"/>
    </location>
</feature>
<feature type="compositionally biased region" description="Basic and acidic residues" evidence="1">
    <location>
        <begin position="4191"/>
        <end position="4213"/>
    </location>
</feature>
<feature type="region of interest" description="Disordered" evidence="1">
    <location>
        <begin position="4702"/>
        <end position="4744"/>
    </location>
</feature>
<feature type="region of interest" description="Disordered" evidence="1">
    <location>
        <begin position="2497"/>
        <end position="2537"/>
    </location>
</feature>
<dbReference type="KEGG" id="atl:Athai_07810"/>
<name>A0A7R7HVN7_9ACTN</name>
<feature type="region of interest" description="Disordered" evidence="1">
    <location>
        <begin position="1547"/>
        <end position="1624"/>
    </location>
</feature>
<feature type="compositionally biased region" description="Low complexity" evidence="1">
    <location>
        <begin position="5330"/>
        <end position="5345"/>
    </location>
</feature>
<protein>
    <submittedName>
        <fullName evidence="2">Uncharacterized protein</fullName>
    </submittedName>
</protein>
<proteinExistence type="predicted"/>
<evidence type="ECO:0000256" key="1">
    <source>
        <dbReference type="SAM" id="MobiDB-lite"/>
    </source>
</evidence>
<organism evidence="2 3">
    <name type="scientific">Actinocatenispora thailandica</name>
    <dbReference type="NCBI Taxonomy" id="227318"/>
    <lineage>
        <taxon>Bacteria</taxon>
        <taxon>Bacillati</taxon>
        <taxon>Actinomycetota</taxon>
        <taxon>Actinomycetes</taxon>
        <taxon>Micromonosporales</taxon>
        <taxon>Micromonosporaceae</taxon>
        <taxon>Actinocatenispora</taxon>
    </lineage>
</organism>
<feature type="region of interest" description="Disordered" evidence="1">
    <location>
        <begin position="3003"/>
        <end position="3053"/>
    </location>
</feature>
<feature type="region of interest" description="Disordered" evidence="1">
    <location>
        <begin position="948"/>
        <end position="971"/>
    </location>
</feature>
<feature type="region of interest" description="Disordered" evidence="1">
    <location>
        <begin position="3734"/>
        <end position="3835"/>
    </location>
</feature>
<feature type="compositionally biased region" description="Low complexity" evidence="1">
    <location>
        <begin position="333"/>
        <end position="343"/>
    </location>
</feature>
<accession>A0A7R7HVN7</accession>
<reference evidence="2 3" key="1">
    <citation type="submission" date="2020-08" db="EMBL/GenBank/DDBJ databases">
        <title>Whole genome shotgun sequence of Actinocatenispora thailandica NBRC 105041.</title>
        <authorList>
            <person name="Komaki H."/>
            <person name="Tamura T."/>
        </authorList>
    </citation>
    <scope>NUCLEOTIDE SEQUENCE [LARGE SCALE GENOMIC DNA]</scope>
    <source>
        <strain evidence="2 3">NBRC 105041</strain>
    </source>
</reference>
<feature type="compositionally biased region" description="Basic and acidic residues" evidence="1">
    <location>
        <begin position="4238"/>
        <end position="4247"/>
    </location>
</feature>
<feature type="region of interest" description="Disordered" evidence="1">
    <location>
        <begin position="281"/>
        <end position="319"/>
    </location>
</feature>
<keyword evidence="3" id="KW-1185">Reference proteome</keyword>
<feature type="region of interest" description="Disordered" evidence="1">
    <location>
        <begin position="5323"/>
        <end position="5359"/>
    </location>
</feature>
<dbReference type="Proteomes" id="UP000611640">
    <property type="component" value="Chromosome"/>
</dbReference>
<evidence type="ECO:0000313" key="2">
    <source>
        <dbReference type="EMBL" id="BCJ33278.1"/>
    </source>
</evidence>
<feature type="region of interest" description="Disordered" evidence="1">
    <location>
        <begin position="1658"/>
        <end position="1758"/>
    </location>
</feature>